<keyword evidence="5" id="KW-1185">Reference proteome</keyword>
<name>A0ABR7FX06_9FIRM</name>
<dbReference type="PANTHER" id="PTHR11178">
    <property type="entry name" value="IRON-SULFUR CLUSTER SCAFFOLD PROTEIN NFU-RELATED"/>
    <property type="match status" value="1"/>
</dbReference>
<protein>
    <submittedName>
        <fullName evidence="4">NifU family protein</fullName>
    </submittedName>
</protein>
<dbReference type="RefSeq" id="WP_024727475.1">
    <property type="nucleotide sequence ID" value="NZ_JACOOS010000027.1"/>
</dbReference>
<dbReference type="EMBL" id="JACOOS010000027">
    <property type="protein sequence ID" value="MBC5679006.1"/>
    <property type="molecule type" value="Genomic_DNA"/>
</dbReference>
<dbReference type="SUPFAM" id="SSF117916">
    <property type="entry name" value="Fe-S cluster assembly (FSCA) domain-like"/>
    <property type="match status" value="1"/>
</dbReference>
<evidence type="ECO:0000256" key="1">
    <source>
        <dbReference type="ARBA" id="ARBA00006420"/>
    </source>
</evidence>
<gene>
    <name evidence="4" type="ORF">H8S22_15975</name>
</gene>
<sequence length="92" mass="10160">MLHEIEKVLEEDVRPQLLSHEGNVEVVDVTDGVLKVRLLGQCSGCPSATLTTEELIAEAMKSRIPEIKDVVLVNQVSQDLIDMAKKILSHGR</sequence>
<comment type="function">
    <text evidence="2">May be involved in the formation or repair of [Fe-S] clusters present in iron-sulfur proteins.</text>
</comment>
<organism evidence="4 5">
    <name type="scientific">Anaerostipes hominis</name>
    <name type="common">ex Liu et al. 2021</name>
    <dbReference type="NCBI Taxonomy" id="2763018"/>
    <lineage>
        <taxon>Bacteria</taxon>
        <taxon>Bacillati</taxon>
        <taxon>Bacillota</taxon>
        <taxon>Clostridia</taxon>
        <taxon>Lachnospirales</taxon>
        <taxon>Lachnospiraceae</taxon>
        <taxon>Anaerostipes</taxon>
    </lineage>
</organism>
<accession>A0ABR7FX06</accession>
<dbReference type="InterPro" id="IPR001075">
    <property type="entry name" value="NIF_FeS_clus_asmbl_NifU_C"/>
</dbReference>
<dbReference type="Proteomes" id="UP000635828">
    <property type="component" value="Unassembled WGS sequence"/>
</dbReference>
<dbReference type="Gene3D" id="3.30.300.130">
    <property type="entry name" value="Fe-S cluster assembly (FSCA)"/>
    <property type="match status" value="1"/>
</dbReference>
<evidence type="ECO:0000313" key="5">
    <source>
        <dbReference type="Proteomes" id="UP000635828"/>
    </source>
</evidence>
<dbReference type="Pfam" id="PF01106">
    <property type="entry name" value="NifU"/>
    <property type="match status" value="1"/>
</dbReference>
<reference evidence="4 5" key="1">
    <citation type="submission" date="2020-08" db="EMBL/GenBank/DDBJ databases">
        <title>Genome public.</title>
        <authorList>
            <person name="Liu C."/>
            <person name="Sun Q."/>
        </authorList>
    </citation>
    <scope>NUCLEOTIDE SEQUENCE [LARGE SCALE GENOMIC DNA]</scope>
    <source>
        <strain evidence="4 5">NSJ-7</strain>
    </source>
</reference>
<feature type="domain" description="NIF system FeS cluster assembly NifU C-terminal" evidence="3">
    <location>
        <begin position="5"/>
        <end position="71"/>
    </location>
</feature>
<proteinExistence type="inferred from homology"/>
<evidence type="ECO:0000259" key="3">
    <source>
        <dbReference type="Pfam" id="PF01106"/>
    </source>
</evidence>
<comment type="caution">
    <text evidence="4">The sequence shown here is derived from an EMBL/GenBank/DDBJ whole genome shotgun (WGS) entry which is preliminary data.</text>
</comment>
<evidence type="ECO:0000313" key="4">
    <source>
        <dbReference type="EMBL" id="MBC5679006.1"/>
    </source>
</evidence>
<dbReference type="PANTHER" id="PTHR11178:SF25">
    <property type="entry name" value="NIFU-LIKE PROTEIN 3, CHLOROPLASTIC"/>
    <property type="match status" value="1"/>
</dbReference>
<dbReference type="InterPro" id="IPR034904">
    <property type="entry name" value="FSCA_dom_sf"/>
</dbReference>
<evidence type="ECO:0000256" key="2">
    <source>
        <dbReference type="ARBA" id="ARBA00049958"/>
    </source>
</evidence>
<comment type="similarity">
    <text evidence="1">Belongs to the NifU family.</text>
</comment>